<accession>A0A8S5PQ12</accession>
<sequence length="125" mass="14123">MEETVKDAKKAVKKPSTRYFLVKFSGKTNELQAQNVFIGLNGVSRVIQRGVPVVLPEPYLEIARHSQIETFDSDAEGNRTPITIANYPFDTICEATEEDYQAMLNRKNPLSAQEIEAIKSRAYRS</sequence>
<organism evidence="1">
    <name type="scientific">Podoviridae sp. ct8dV2</name>
    <dbReference type="NCBI Taxonomy" id="2825222"/>
    <lineage>
        <taxon>Viruses</taxon>
        <taxon>Duplodnaviria</taxon>
        <taxon>Heunggongvirae</taxon>
        <taxon>Uroviricota</taxon>
        <taxon>Caudoviricetes</taxon>
    </lineage>
</organism>
<dbReference type="EMBL" id="BK015477">
    <property type="protein sequence ID" value="DAE08856.1"/>
    <property type="molecule type" value="Genomic_DNA"/>
</dbReference>
<proteinExistence type="predicted"/>
<name>A0A8S5PQ12_9CAUD</name>
<evidence type="ECO:0000313" key="1">
    <source>
        <dbReference type="EMBL" id="DAE08856.1"/>
    </source>
</evidence>
<protein>
    <submittedName>
        <fullName evidence="1">Uncharacterized protein</fullName>
    </submittedName>
</protein>
<reference evidence="1" key="1">
    <citation type="journal article" date="2021" name="Proc. Natl. Acad. Sci. U.S.A.">
        <title>A Catalog of Tens of Thousands of Viruses from Human Metagenomes Reveals Hidden Associations with Chronic Diseases.</title>
        <authorList>
            <person name="Tisza M.J."/>
            <person name="Buck C.B."/>
        </authorList>
    </citation>
    <scope>NUCLEOTIDE SEQUENCE</scope>
    <source>
        <strain evidence="1">Ct8dV2</strain>
    </source>
</reference>